<reference evidence="2 3" key="1">
    <citation type="journal article" date="2013" name="Curr. Biol.">
        <title>The Genome of the Foraminiferan Reticulomyxa filosa.</title>
        <authorList>
            <person name="Glockner G."/>
            <person name="Hulsmann N."/>
            <person name="Schleicher M."/>
            <person name="Noegel A.A."/>
            <person name="Eichinger L."/>
            <person name="Gallinger C."/>
            <person name="Pawlowski J."/>
            <person name="Sierra R."/>
            <person name="Euteneuer U."/>
            <person name="Pillet L."/>
            <person name="Moustafa A."/>
            <person name="Platzer M."/>
            <person name="Groth M."/>
            <person name="Szafranski K."/>
            <person name="Schliwa M."/>
        </authorList>
    </citation>
    <scope>NUCLEOTIDE SEQUENCE [LARGE SCALE GENOMIC DNA]</scope>
</reference>
<comment type="caution">
    <text evidence="2">The sequence shown here is derived from an EMBL/GenBank/DDBJ whole genome shotgun (WGS) entry which is preliminary data.</text>
</comment>
<keyword evidence="3" id="KW-1185">Reference proteome</keyword>
<feature type="region of interest" description="Disordered" evidence="1">
    <location>
        <begin position="51"/>
        <end position="70"/>
    </location>
</feature>
<dbReference type="Proteomes" id="UP000023152">
    <property type="component" value="Unassembled WGS sequence"/>
</dbReference>
<protein>
    <submittedName>
        <fullName evidence="2">Uncharacterized protein</fullName>
    </submittedName>
</protein>
<accession>X6NMT8</accession>
<name>X6NMT8_RETFI</name>
<sequence length="189" mass="21983">MITITTNKQKKKMKQNQIKQHREASAQNSQNGNADEIRIGGQSVQQFVITQQQKEKEEMENQETNEVGTEFGKNTGIELSEVSEWLKRLSKKETIWNKSVGQSKKELDQNRALFKLVFTLVLAALRTKDRNANLKNNNPSIKTLCRKLQDKLKKPNKKGFVLTKDQFMNEFHNYLMEVHEEMVEESKTL</sequence>
<evidence type="ECO:0000313" key="3">
    <source>
        <dbReference type="Proteomes" id="UP000023152"/>
    </source>
</evidence>
<dbReference type="AlphaFoldDB" id="X6NMT8"/>
<evidence type="ECO:0000313" key="2">
    <source>
        <dbReference type="EMBL" id="ETO27316.1"/>
    </source>
</evidence>
<proteinExistence type="predicted"/>
<organism evidence="2 3">
    <name type="scientific">Reticulomyxa filosa</name>
    <dbReference type="NCBI Taxonomy" id="46433"/>
    <lineage>
        <taxon>Eukaryota</taxon>
        <taxon>Sar</taxon>
        <taxon>Rhizaria</taxon>
        <taxon>Retaria</taxon>
        <taxon>Foraminifera</taxon>
        <taxon>Monothalamids</taxon>
        <taxon>Reticulomyxidae</taxon>
        <taxon>Reticulomyxa</taxon>
    </lineage>
</organism>
<dbReference type="EMBL" id="ASPP01007337">
    <property type="protein sequence ID" value="ETO27316.1"/>
    <property type="molecule type" value="Genomic_DNA"/>
</dbReference>
<feature type="region of interest" description="Disordered" evidence="1">
    <location>
        <begin position="1"/>
        <end position="37"/>
    </location>
</feature>
<evidence type="ECO:0000256" key="1">
    <source>
        <dbReference type="SAM" id="MobiDB-lite"/>
    </source>
</evidence>
<gene>
    <name evidence="2" type="ORF">RFI_09816</name>
</gene>